<accession>A0A368R2E1</accession>
<proteinExistence type="inferred from homology"/>
<feature type="repeat" description="PPR" evidence="4">
    <location>
        <begin position="54"/>
        <end position="88"/>
    </location>
</feature>
<keyword evidence="2" id="KW-0677">Repeat</keyword>
<evidence type="ECO:0008006" key="6">
    <source>
        <dbReference type="Google" id="ProtNLM"/>
    </source>
</evidence>
<evidence type="ECO:0000256" key="1">
    <source>
        <dbReference type="ARBA" id="ARBA00007626"/>
    </source>
</evidence>
<protein>
    <recommendedName>
        <fullName evidence="6">Pentacotripeptide-repeat region of PRORP domain-containing protein</fullName>
    </recommendedName>
</protein>
<dbReference type="SUPFAM" id="SSF81901">
    <property type="entry name" value="HCP-like"/>
    <property type="match status" value="1"/>
</dbReference>
<keyword evidence="3" id="KW-0809">Transit peptide</keyword>
<comment type="similarity">
    <text evidence="1">Belongs to the PPR family. P subfamily.</text>
</comment>
<dbReference type="PANTHER" id="PTHR47941">
    <property type="entry name" value="PENTATRICOPEPTIDE REPEAT-CONTAINING PROTEIN 3, MITOCHONDRIAL"/>
    <property type="match status" value="1"/>
</dbReference>
<evidence type="ECO:0000313" key="5">
    <source>
        <dbReference type="EMBL" id="RCV24342.1"/>
    </source>
</evidence>
<feature type="repeat" description="PPR" evidence="4">
    <location>
        <begin position="122"/>
        <end position="156"/>
    </location>
</feature>
<dbReference type="InterPro" id="IPR011990">
    <property type="entry name" value="TPR-like_helical_dom_sf"/>
</dbReference>
<dbReference type="NCBIfam" id="TIGR00756">
    <property type="entry name" value="PPR"/>
    <property type="match status" value="3"/>
</dbReference>
<evidence type="ECO:0000256" key="2">
    <source>
        <dbReference type="ARBA" id="ARBA00022737"/>
    </source>
</evidence>
<dbReference type="InterPro" id="IPR002885">
    <property type="entry name" value="PPR_rpt"/>
</dbReference>
<reference evidence="5" key="2">
    <citation type="submission" date="2015-07" db="EMBL/GenBank/DDBJ databases">
        <authorList>
            <person name="Noorani M."/>
        </authorList>
    </citation>
    <scope>NUCLEOTIDE SEQUENCE</scope>
    <source>
        <strain evidence="5">Yugu1</strain>
    </source>
</reference>
<dbReference type="Gene3D" id="1.25.40.10">
    <property type="entry name" value="Tetratricopeptide repeat domain"/>
    <property type="match status" value="3"/>
</dbReference>
<sequence>MREGNSDEAFKIIKDMSAAGVQPNKITYDYLIRGYLGRATEVLKEMVKIGHIADTITFNHLIEGHLRQHNKEEAFWLLNEMRKDGISPNVYTYSIIINGLCQIGESETAGGLLEQMVAEVPDLYCYNSLIIGLSKVGKMEEAIEYYDQMLEKGVHPNEFTYDGLIHGYSMTGNVEKTE</sequence>
<evidence type="ECO:0000256" key="4">
    <source>
        <dbReference type="PROSITE-ProRule" id="PRU00708"/>
    </source>
</evidence>
<reference evidence="5" key="1">
    <citation type="journal article" date="2012" name="Nat. Biotechnol.">
        <title>Reference genome sequence of the model plant Setaria.</title>
        <authorList>
            <person name="Bennetzen J.L."/>
            <person name="Schmutz J."/>
            <person name="Wang H."/>
            <person name="Percifield R."/>
            <person name="Hawkins J."/>
            <person name="Pontaroli A.C."/>
            <person name="Estep M."/>
            <person name="Feng L."/>
            <person name="Vaughn J.N."/>
            <person name="Grimwood J."/>
            <person name="Jenkins J."/>
            <person name="Barry K."/>
            <person name="Lindquist E."/>
            <person name="Hellsten U."/>
            <person name="Deshpande S."/>
            <person name="Wang X."/>
            <person name="Wu X."/>
            <person name="Mitros T."/>
            <person name="Triplett J."/>
            <person name="Yang X."/>
            <person name="Ye C.Y."/>
            <person name="Mauro-Herrera M."/>
            <person name="Wang L."/>
            <person name="Li P."/>
            <person name="Sharma M."/>
            <person name="Sharma R."/>
            <person name="Ronald P.C."/>
            <person name="Panaud O."/>
            <person name="Kellogg E.A."/>
            <person name="Brutnell T.P."/>
            <person name="Doust A.N."/>
            <person name="Tuskan G.A."/>
            <person name="Rokhsar D."/>
            <person name="Devos K.M."/>
        </authorList>
    </citation>
    <scope>NUCLEOTIDE SEQUENCE [LARGE SCALE GENOMIC DNA]</scope>
    <source>
        <strain evidence="5">Yugu1</strain>
    </source>
</reference>
<dbReference type="PROSITE" id="PS51375">
    <property type="entry name" value="PPR"/>
    <property type="match status" value="3"/>
</dbReference>
<organism evidence="5">
    <name type="scientific">Setaria italica</name>
    <name type="common">Foxtail millet</name>
    <name type="synonym">Panicum italicum</name>
    <dbReference type="NCBI Taxonomy" id="4555"/>
    <lineage>
        <taxon>Eukaryota</taxon>
        <taxon>Viridiplantae</taxon>
        <taxon>Streptophyta</taxon>
        <taxon>Embryophyta</taxon>
        <taxon>Tracheophyta</taxon>
        <taxon>Spermatophyta</taxon>
        <taxon>Magnoliopsida</taxon>
        <taxon>Liliopsida</taxon>
        <taxon>Poales</taxon>
        <taxon>Poaceae</taxon>
        <taxon>PACMAD clade</taxon>
        <taxon>Panicoideae</taxon>
        <taxon>Panicodae</taxon>
        <taxon>Paniceae</taxon>
        <taxon>Cenchrinae</taxon>
        <taxon>Setaria</taxon>
    </lineage>
</organism>
<gene>
    <name evidence="5" type="ORF">SETIT_5G077300v2</name>
</gene>
<dbReference type="Pfam" id="PF13041">
    <property type="entry name" value="PPR_2"/>
    <property type="match status" value="3"/>
</dbReference>
<feature type="repeat" description="PPR" evidence="4">
    <location>
        <begin position="89"/>
        <end position="119"/>
    </location>
</feature>
<dbReference type="EMBL" id="CM003532">
    <property type="protein sequence ID" value="RCV24342.1"/>
    <property type="molecule type" value="Genomic_DNA"/>
</dbReference>
<dbReference type="OrthoDB" id="680059at2759"/>
<name>A0A368R2E1_SETIT</name>
<dbReference type="AlphaFoldDB" id="A0A368R2E1"/>
<evidence type="ECO:0000256" key="3">
    <source>
        <dbReference type="ARBA" id="ARBA00022946"/>
    </source>
</evidence>